<comment type="caution">
    <text evidence="2">The sequence shown here is derived from an EMBL/GenBank/DDBJ whole genome shotgun (WGS) entry which is preliminary data.</text>
</comment>
<feature type="region of interest" description="Disordered" evidence="1">
    <location>
        <begin position="79"/>
        <end position="116"/>
    </location>
</feature>
<accession>A0AAV4MCK8</accession>
<evidence type="ECO:0000313" key="3">
    <source>
        <dbReference type="Proteomes" id="UP001054945"/>
    </source>
</evidence>
<keyword evidence="3" id="KW-1185">Reference proteome</keyword>
<evidence type="ECO:0000256" key="1">
    <source>
        <dbReference type="SAM" id="MobiDB-lite"/>
    </source>
</evidence>
<dbReference type="Proteomes" id="UP001054945">
    <property type="component" value="Unassembled WGS sequence"/>
</dbReference>
<dbReference type="AlphaFoldDB" id="A0AAV4MCK8"/>
<feature type="compositionally biased region" description="Low complexity" evidence="1">
    <location>
        <begin position="79"/>
        <end position="90"/>
    </location>
</feature>
<dbReference type="EMBL" id="BPLR01019648">
    <property type="protein sequence ID" value="GIX70111.1"/>
    <property type="molecule type" value="Genomic_DNA"/>
</dbReference>
<proteinExistence type="predicted"/>
<organism evidence="2 3">
    <name type="scientific">Caerostris extrusa</name>
    <name type="common">Bark spider</name>
    <name type="synonym">Caerostris bankana</name>
    <dbReference type="NCBI Taxonomy" id="172846"/>
    <lineage>
        <taxon>Eukaryota</taxon>
        <taxon>Metazoa</taxon>
        <taxon>Ecdysozoa</taxon>
        <taxon>Arthropoda</taxon>
        <taxon>Chelicerata</taxon>
        <taxon>Arachnida</taxon>
        <taxon>Araneae</taxon>
        <taxon>Araneomorphae</taxon>
        <taxon>Entelegynae</taxon>
        <taxon>Araneoidea</taxon>
        <taxon>Araneidae</taxon>
        <taxon>Caerostris</taxon>
    </lineage>
</organism>
<name>A0AAV4MCK8_CAEEX</name>
<reference evidence="2 3" key="1">
    <citation type="submission" date="2021-06" db="EMBL/GenBank/DDBJ databases">
        <title>Caerostris extrusa draft genome.</title>
        <authorList>
            <person name="Kono N."/>
            <person name="Arakawa K."/>
        </authorList>
    </citation>
    <scope>NUCLEOTIDE SEQUENCE [LARGE SCALE GENOMIC DNA]</scope>
</reference>
<gene>
    <name evidence="2" type="ORF">CEXT_560661</name>
</gene>
<protein>
    <submittedName>
        <fullName evidence="2">Uncharacterized protein</fullName>
    </submittedName>
</protein>
<evidence type="ECO:0000313" key="2">
    <source>
        <dbReference type="EMBL" id="GIX70111.1"/>
    </source>
</evidence>
<sequence length="116" mass="12971">MGTATLIGEGERRIQEKVITTEPETCLSHSWHALISRSMNMQGCIDLQSMNDMHGYDIFTSAIKATQSLETQKTVIERTNATANNSNQNSGPKFLPITKRRKSINSQTNVDCRGRK</sequence>